<feature type="binding site" evidence="10">
    <location>
        <position position="359"/>
    </location>
    <ligand>
        <name>(2R)-2-phosphoglycerate</name>
        <dbReference type="ChEBI" id="CHEBI:58289"/>
    </ligand>
</feature>
<dbReference type="Gene3D" id="3.30.390.10">
    <property type="entry name" value="Enolase-like, N-terminal domain"/>
    <property type="match status" value="1"/>
</dbReference>
<feature type="binding site" evidence="12">
    <location>
        <position position="307"/>
    </location>
    <ligand>
        <name>substrate</name>
    </ligand>
</feature>
<dbReference type="PROSITE" id="PS00164">
    <property type="entry name" value="ENOLASE"/>
    <property type="match status" value="1"/>
</dbReference>
<dbReference type="SMART" id="SM01192">
    <property type="entry name" value="Enolase_C"/>
    <property type="match status" value="1"/>
</dbReference>
<dbReference type="FunFam" id="3.30.390.10:FF:000001">
    <property type="entry name" value="Enolase"/>
    <property type="match status" value="1"/>
</dbReference>
<accession>A0AAJ5NLV0</accession>
<feature type="binding site" evidence="12">
    <location>
        <position position="410"/>
    </location>
    <ligand>
        <name>substrate</name>
    </ligand>
</feature>
<proteinExistence type="inferred from homology"/>
<dbReference type="Gene3D" id="3.20.20.120">
    <property type="entry name" value="Enolase-like C-terminal domain"/>
    <property type="match status" value="1"/>
</dbReference>
<evidence type="ECO:0000256" key="6">
    <source>
        <dbReference type="ARBA" id="ARBA00022723"/>
    </source>
</evidence>
<feature type="binding site" evidence="10">
    <location>
        <position position="388"/>
    </location>
    <ligand>
        <name>(2R)-2-phosphoglycerate</name>
        <dbReference type="ChEBI" id="CHEBI:58289"/>
    </ligand>
</feature>
<keyword evidence="5 10" id="KW-0964">Secreted</keyword>
<organism evidence="17 19">
    <name type="scientific">Mesomycoplasma dispar</name>
    <dbReference type="NCBI Taxonomy" id="86660"/>
    <lineage>
        <taxon>Bacteria</taxon>
        <taxon>Bacillati</taxon>
        <taxon>Mycoplasmatota</taxon>
        <taxon>Mycoplasmoidales</taxon>
        <taxon>Metamycoplasmataceae</taxon>
        <taxon>Mesomycoplasma</taxon>
    </lineage>
</organism>
<reference evidence="16 18" key="1">
    <citation type="submission" date="2017-10" db="EMBL/GenBank/DDBJ databases">
        <title>Genome-wide analysis of the first isolated strain mycoplasma dispar GS01.</title>
        <authorList>
            <person name="Hao H."/>
            <person name="Chen S."/>
            <person name="Zhao P."/>
            <person name="Chu Y."/>
            <person name="Liu Y."/>
        </authorList>
    </citation>
    <scope>NUCLEOTIDE SEQUENCE [LARGE SCALE GENOMIC DNA]</scope>
    <source>
        <strain evidence="16 18">GS01</strain>
    </source>
</reference>
<feature type="binding site" evidence="10">
    <location>
        <position position="167"/>
    </location>
    <ligand>
        <name>(2R)-2-phosphoglycerate</name>
        <dbReference type="ChEBI" id="CHEBI:58289"/>
    </ligand>
</feature>
<dbReference type="GO" id="GO:0000287">
    <property type="term" value="F:magnesium ion binding"/>
    <property type="evidence" value="ECO:0007669"/>
    <property type="project" value="UniProtKB-UniRule"/>
</dbReference>
<evidence type="ECO:0000256" key="11">
    <source>
        <dbReference type="PIRSR" id="PIRSR001400-1"/>
    </source>
</evidence>
<dbReference type="EC" id="4.2.1.11" evidence="3 10"/>
<dbReference type="GO" id="GO:0004634">
    <property type="term" value="F:phosphopyruvate hydratase activity"/>
    <property type="evidence" value="ECO:0007669"/>
    <property type="project" value="UniProtKB-UniRule"/>
</dbReference>
<comment type="function">
    <text evidence="10">Catalyzes the reversible conversion of 2-phosphoglycerate (2-PG) into phosphoenolpyruvate (PEP). It is essential for the degradation of carbohydrates via glycolysis.</text>
</comment>
<feature type="binding site" evidence="10 13">
    <location>
        <position position="250"/>
    </location>
    <ligand>
        <name>Mg(2+)</name>
        <dbReference type="ChEBI" id="CHEBI:18420"/>
    </ligand>
</feature>
<feature type="active site" description="Proton donor" evidence="10 11">
    <location>
        <position position="209"/>
    </location>
</feature>
<evidence type="ECO:0000256" key="8">
    <source>
        <dbReference type="ARBA" id="ARBA00023152"/>
    </source>
</evidence>
<dbReference type="Pfam" id="PF03952">
    <property type="entry name" value="Enolase_N"/>
    <property type="match status" value="1"/>
</dbReference>
<gene>
    <name evidence="10 17" type="primary">eno</name>
    <name evidence="16" type="ORF">CSW10_03390</name>
    <name evidence="17" type="ORF">NCTC10125_00684</name>
</gene>
<evidence type="ECO:0000313" key="19">
    <source>
        <dbReference type="Proteomes" id="UP000289629"/>
    </source>
</evidence>
<dbReference type="CDD" id="cd03313">
    <property type="entry name" value="enolase"/>
    <property type="match status" value="1"/>
</dbReference>
<evidence type="ECO:0000313" key="16">
    <source>
        <dbReference type="EMBL" id="ATP59948.1"/>
    </source>
</evidence>
<dbReference type="GO" id="GO:0006096">
    <property type="term" value="P:glycolytic process"/>
    <property type="evidence" value="ECO:0007669"/>
    <property type="project" value="UniProtKB-UniRule"/>
</dbReference>
<evidence type="ECO:0000256" key="2">
    <source>
        <dbReference type="ARBA" id="ARBA00009604"/>
    </source>
</evidence>
<dbReference type="SFLD" id="SFLDG00178">
    <property type="entry name" value="enolase"/>
    <property type="match status" value="1"/>
</dbReference>
<keyword evidence="10" id="KW-0963">Cytoplasm</keyword>
<comment type="cofactor">
    <cofactor evidence="10">
        <name>Mg(2+)</name>
        <dbReference type="ChEBI" id="CHEBI:18420"/>
    </cofactor>
    <text evidence="10">Binds a second Mg(2+) ion via substrate during catalysis.</text>
</comment>
<dbReference type="EMBL" id="CP024161">
    <property type="protein sequence ID" value="ATP59948.1"/>
    <property type="molecule type" value="Genomic_DNA"/>
</dbReference>
<protein>
    <recommendedName>
        <fullName evidence="4 10">Enolase</fullName>
        <ecNumber evidence="3 10">4.2.1.11</ecNumber>
    </recommendedName>
    <alternativeName>
        <fullName evidence="10">2-phospho-D-glycerate hydro-lyase</fullName>
    </alternativeName>
    <alternativeName>
        <fullName evidence="10">2-phosphoglycerate dehydratase</fullName>
    </alternativeName>
</protein>
<dbReference type="InterPro" id="IPR029017">
    <property type="entry name" value="Enolase-like_N"/>
</dbReference>
<dbReference type="SFLD" id="SFLDS00001">
    <property type="entry name" value="Enolase"/>
    <property type="match status" value="1"/>
</dbReference>
<dbReference type="InterPro" id="IPR000941">
    <property type="entry name" value="Enolase"/>
</dbReference>
<comment type="subcellular location">
    <subcellularLocation>
        <location evidence="10">Cytoplasm</location>
    </subcellularLocation>
    <subcellularLocation>
        <location evidence="10">Secreted</location>
    </subcellularLocation>
    <subcellularLocation>
        <location evidence="10">Cell surface</location>
    </subcellularLocation>
    <text evidence="10">Fractions of enolase are present in both the cytoplasm and on the cell surface.</text>
</comment>
<evidence type="ECO:0000256" key="13">
    <source>
        <dbReference type="PIRSR" id="PIRSR001400-3"/>
    </source>
</evidence>
<evidence type="ECO:0000256" key="12">
    <source>
        <dbReference type="PIRSR" id="PIRSR001400-2"/>
    </source>
</evidence>
<dbReference type="PANTHER" id="PTHR11902">
    <property type="entry name" value="ENOLASE"/>
    <property type="match status" value="1"/>
</dbReference>
<dbReference type="NCBIfam" id="TIGR01060">
    <property type="entry name" value="eno"/>
    <property type="match status" value="1"/>
</dbReference>
<keyword evidence="8 10" id="KW-0324">Glycolysis</keyword>
<comment type="similarity">
    <text evidence="2 10">Belongs to the enolase family.</text>
</comment>
<dbReference type="HAMAP" id="MF_00318">
    <property type="entry name" value="Enolase"/>
    <property type="match status" value="1"/>
</dbReference>
<dbReference type="SFLD" id="SFLDF00002">
    <property type="entry name" value="enolase"/>
    <property type="match status" value="1"/>
</dbReference>
<sequence length="452" mass="49218">MSKITKVFAREILDSRGNPTIQVEVSTFAGGFGSAIVPSGASTGSREALELRDSNTKYAENWYGQKGVMTAVDNVNNIIAPKIIGICVKNQRLIDQKMIELDGTPNKDKLGANAILGVSLAVAKAAASELRMPLFRYLGGPNTTLMPVPMLNVINGGEHATNTLDFQEFMIMPLGFPTFRNALQASNKIFHNLAKLLKKSGFGTQVGDEGGFAPNLNSHEQALDFLVEAIKESGFNPALEGEKAVAIAIDAAASEFYDGEKYVFKKLKAALSTKSESEISQKFEFSSAELLDYYGQLFEKYPIISVEDGFAESDWDGFIAFNQRFGKTHQIVGDDLTVTNVEILKEAIKSKAINSILIKLNQIGTLSETLDAIQLAQKSGMTAVVSHRSGESEDTTIADLAVAVSAGQIKTGSLSRTDRIAKYNRLLVIEEYLNSYSKSDYVGKDVFYNLKK</sequence>
<dbReference type="SUPFAM" id="SSF51604">
    <property type="entry name" value="Enolase C-terminal domain-like"/>
    <property type="match status" value="1"/>
</dbReference>
<dbReference type="Proteomes" id="UP000224629">
    <property type="component" value="Chromosome"/>
</dbReference>
<comment type="cofactor">
    <cofactor evidence="13">
        <name>Mg(2+)</name>
        <dbReference type="ChEBI" id="CHEBI:18420"/>
    </cofactor>
    <text evidence="13">Mg(2+) is required for catalysis and for stabilizing the dimer.</text>
</comment>
<dbReference type="GO" id="GO:0000015">
    <property type="term" value="C:phosphopyruvate hydratase complex"/>
    <property type="evidence" value="ECO:0007669"/>
    <property type="project" value="InterPro"/>
</dbReference>
<evidence type="ECO:0000313" key="18">
    <source>
        <dbReference type="Proteomes" id="UP000224629"/>
    </source>
</evidence>
<evidence type="ECO:0000256" key="10">
    <source>
        <dbReference type="HAMAP-Rule" id="MF_00318"/>
    </source>
</evidence>
<dbReference type="SUPFAM" id="SSF54826">
    <property type="entry name" value="Enolase N-terminal domain-like"/>
    <property type="match status" value="1"/>
</dbReference>
<dbReference type="Pfam" id="PF00113">
    <property type="entry name" value="Enolase_C"/>
    <property type="match status" value="1"/>
</dbReference>
<dbReference type="InterPro" id="IPR020809">
    <property type="entry name" value="Enolase_CS"/>
</dbReference>
<evidence type="ECO:0000256" key="5">
    <source>
        <dbReference type="ARBA" id="ARBA00022525"/>
    </source>
</evidence>
<comment type="pathway">
    <text evidence="1 10">Carbohydrate degradation; glycolysis; pyruvate from D-glyceraldehyde 3-phosphate: step 4/5.</text>
</comment>
<feature type="domain" description="Enolase N-terminal" evidence="15">
    <location>
        <begin position="4"/>
        <end position="138"/>
    </location>
</feature>
<keyword evidence="7 10" id="KW-0460">Magnesium</keyword>
<dbReference type="GO" id="GO:0005576">
    <property type="term" value="C:extracellular region"/>
    <property type="evidence" value="ECO:0007669"/>
    <property type="project" value="UniProtKB-SubCell"/>
</dbReference>
<feature type="binding site" evidence="12">
    <location>
        <begin position="386"/>
        <end position="389"/>
    </location>
    <ligand>
        <name>substrate</name>
    </ligand>
</feature>
<dbReference type="InterPro" id="IPR020811">
    <property type="entry name" value="Enolase_N"/>
</dbReference>
<feature type="active site" description="Proton acceptor" evidence="10 11">
    <location>
        <position position="359"/>
    </location>
</feature>
<dbReference type="RefSeq" id="WP_044635653.1">
    <property type="nucleotide sequence ID" value="NZ_CP007229.1"/>
</dbReference>
<feature type="binding site" evidence="10">
    <location>
        <position position="389"/>
    </location>
    <ligand>
        <name>(2R)-2-phosphoglycerate</name>
        <dbReference type="ChEBI" id="CHEBI:58289"/>
    </ligand>
</feature>
<dbReference type="PANTHER" id="PTHR11902:SF1">
    <property type="entry name" value="ENOLASE"/>
    <property type="match status" value="1"/>
</dbReference>
<evidence type="ECO:0000313" key="17">
    <source>
        <dbReference type="EMBL" id="VEU62553.1"/>
    </source>
</evidence>
<dbReference type="InterPro" id="IPR020810">
    <property type="entry name" value="Enolase_C"/>
</dbReference>
<dbReference type="AlphaFoldDB" id="A0AAJ5NLV0"/>
<feature type="binding site" evidence="12">
    <location>
        <position position="334"/>
    </location>
    <ligand>
        <name>substrate</name>
    </ligand>
</feature>
<evidence type="ECO:0000259" key="15">
    <source>
        <dbReference type="SMART" id="SM01193"/>
    </source>
</evidence>
<dbReference type="GO" id="GO:0009986">
    <property type="term" value="C:cell surface"/>
    <property type="evidence" value="ECO:0007669"/>
    <property type="project" value="UniProtKB-SubCell"/>
</dbReference>
<evidence type="ECO:0000256" key="9">
    <source>
        <dbReference type="ARBA" id="ARBA00023239"/>
    </source>
</evidence>
<keyword evidence="6 10" id="KW-0479">Metal-binding</keyword>
<feature type="binding site" evidence="12">
    <location>
        <position position="159"/>
    </location>
    <ligand>
        <name>substrate</name>
    </ligand>
</feature>
<dbReference type="Proteomes" id="UP000289629">
    <property type="component" value="Chromosome"/>
</dbReference>
<feature type="binding site" evidence="10">
    <location>
        <position position="410"/>
    </location>
    <ligand>
        <name>(2R)-2-phosphoglycerate</name>
        <dbReference type="ChEBI" id="CHEBI:58289"/>
    </ligand>
</feature>
<dbReference type="EMBL" id="LR214971">
    <property type="protein sequence ID" value="VEU62553.1"/>
    <property type="molecule type" value="Genomic_DNA"/>
</dbReference>
<keyword evidence="9 10" id="KW-0456">Lyase</keyword>
<comment type="catalytic activity">
    <reaction evidence="10">
        <text>(2R)-2-phosphoglycerate = phosphoenolpyruvate + H2O</text>
        <dbReference type="Rhea" id="RHEA:10164"/>
        <dbReference type="ChEBI" id="CHEBI:15377"/>
        <dbReference type="ChEBI" id="CHEBI:58289"/>
        <dbReference type="ChEBI" id="CHEBI:58702"/>
        <dbReference type="EC" id="4.2.1.11"/>
    </reaction>
</comment>
<dbReference type="KEGG" id="mds:MDIS_03630"/>
<dbReference type="PIRSF" id="PIRSF001400">
    <property type="entry name" value="Enolase"/>
    <property type="match status" value="1"/>
</dbReference>
<dbReference type="SMART" id="SM01193">
    <property type="entry name" value="Enolase_N"/>
    <property type="match status" value="1"/>
</dbReference>
<reference evidence="17 19" key="2">
    <citation type="submission" date="2019-01" db="EMBL/GenBank/DDBJ databases">
        <authorList>
            <consortium name="Pathogen Informatics"/>
        </authorList>
    </citation>
    <scope>NUCLEOTIDE SEQUENCE [LARGE SCALE GENOMIC DNA]</scope>
    <source>
        <strain evidence="17 19">NCTC10125</strain>
    </source>
</reference>
<evidence type="ECO:0000256" key="3">
    <source>
        <dbReference type="ARBA" id="ARBA00012058"/>
    </source>
</evidence>
<dbReference type="InterPro" id="IPR036849">
    <property type="entry name" value="Enolase-like_C_sf"/>
</dbReference>
<feature type="binding site" evidence="10 13">
    <location>
        <position position="307"/>
    </location>
    <ligand>
        <name>Mg(2+)</name>
        <dbReference type="ChEBI" id="CHEBI:18420"/>
    </ligand>
</feature>
<evidence type="ECO:0000256" key="1">
    <source>
        <dbReference type="ARBA" id="ARBA00005031"/>
    </source>
</evidence>
<evidence type="ECO:0000256" key="7">
    <source>
        <dbReference type="ARBA" id="ARBA00022842"/>
    </source>
</evidence>
<keyword evidence="18" id="KW-1185">Reference proteome</keyword>
<evidence type="ECO:0000259" key="14">
    <source>
        <dbReference type="SMART" id="SM01192"/>
    </source>
</evidence>
<evidence type="ECO:0000256" key="4">
    <source>
        <dbReference type="ARBA" id="ARBA00017068"/>
    </source>
</evidence>
<dbReference type="PRINTS" id="PR00148">
    <property type="entry name" value="ENOLASE"/>
</dbReference>
<feature type="domain" description="Enolase C-terminal TIM barrel" evidence="14">
    <location>
        <begin position="143"/>
        <end position="449"/>
    </location>
</feature>
<feature type="binding site" evidence="12">
    <location>
        <position position="168"/>
    </location>
    <ligand>
        <name>substrate</name>
    </ligand>
</feature>
<feature type="binding site" evidence="10 13">
    <location>
        <position position="334"/>
    </location>
    <ligand>
        <name>Mg(2+)</name>
        <dbReference type="ChEBI" id="CHEBI:18420"/>
    </ligand>
</feature>
<name>A0AAJ5NLV0_9BACT</name>